<proteinExistence type="predicted"/>
<gene>
    <name evidence="1" type="ORF">BDY19DRAFT_991274</name>
</gene>
<sequence>MADVSIDTDQLKEVVTSIVNDAHEDGSIDELTPRMIRTKAEVRIGLKSGSLDVWKDIVKAAAGEAIDALDAPTSQPGPAPSSEPEDEEKDAKGKGRKPAKNTKPPSSTSKATRKTKKSESTTDSAGAKRKSKASKEDIEVESGSPPSKKTKLTSSAASSKKAEAKKPPTKEKPASSSAKTKGGKIGKGKTVRSASVISSSDEDEPSKPTSTSSPKLPAKSKPKPNKRPSLPKNSSAHDADVSTADVADTHEDPVKPKSKLSESMTAVDVHEGVGEEKGEKKDASDSEMSVLVDEEPAKKRKGKKSKDANADSVSKRATAKPKGRTKAKAKDEDEDPEDAEIKRLKSFVSGCGVRKVWSREFLAANISPSDKRAQIKYLRDLLKELGMDGRLSMDKAKKVREKRELQRELEDVQTFEKAVVHGSSSRPSRRASNPESSISVKGATTSGGNESDVEDEEDEELGVVIKRKPNARQSIMAFLGDQSESE</sequence>
<reference evidence="1" key="1">
    <citation type="journal article" date="2021" name="Environ. Microbiol.">
        <title>Gene family expansions and transcriptome signatures uncover fungal adaptations to wood decay.</title>
        <authorList>
            <person name="Hage H."/>
            <person name="Miyauchi S."/>
            <person name="Viragh M."/>
            <person name="Drula E."/>
            <person name="Min B."/>
            <person name="Chaduli D."/>
            <person name="Navarro D."/>
            <person name="Favel A."/>
            <person name="Norest M."/>
            <person name="Lesage-Meessen L."/>
            <person name="Balint B."/>
            <person name="Merenyi Z."/>
            <person name="de Eugenio L."/>
            <person name="Morin E."/>
            <person name="Martinez A.T."/>
            <person name="Baldrian P."/>
            <person name="Stursova M."/>
            <person name="Martinez M.J."/>
            <person name="Novotny C."/>
            <person name="Magnuson J.K."/>
            <person name="Spatafora J.W."/>
            <person name="Maurice S."/>
            <person name="Pangilinan J."/>
            <person name="Andreopoulos W."/>
            <person name="LaButti K."/>
            <person name="Hundley H."/>
            <person name="Na H."/>
            <person name="Kuo A."/>
            <person name="Barry K."/>
            <person name="Lipzen A."/>
            <person name="Henrissat B."/>
            <person name="Riley R."/>
            <person name="Ahrendt S."/>
            <person name="Nagy L.G."/>
            <person name="Grigoriev I.V."/>
            <person name="Martin F."/>
            <person name="Rosso M.N."/>
        </authorList>
    </citation>
    <scope>NUCLEOTIDE SEQUENCE</scope>
    <source>
        <strain evidence="1">CBS 384.51</strain>
    </source>
</reference>
<dbReference type="Proteomes" id="UP001055072">
    <property type="component" value="Unassembled WGS sequence"/>
</dbReference>
<name>A0ACB8UBZ5_9APHY</name>
<dbReference type="EMBL" id="MU274905">
    <property type="protein sequence ID" value="KAI0091584.1"/>
    <property type="molecule type" value="Genomic_DNA"/>
</dbReference>
<evidence type="ECO:0000313" key="2">
    <source>
        <dbReference type="Proteomes" id="UP001055072"/>
    </source>
</evidence>
<accession>A0ACB8UBZ5</accession>
<evidence type="ECO:0000313" key="1">
    <source>
        <dbReference type="EMBL" id="KAI0091584.1"/>
    </source>
</evidence>
<protein>
    <submittedName>
        <fullName evidence="1">Uncharacterized protein</fullName>
    </submittedName>
</protein>
<organism evidence="1 2">
    <name type="scientific">Irpex rosettiformis</name>
    <dbReference type="NCBI Taxonomy" id="378272"/>
    <lineage>
        <taxon>Eukaryota</taxon>
        <taxon>Fungi</taxon>
        <taxon>Dikarya</taxon>
        <taxon>Basidiomycota</taxon>
        <taxon>Agaricomycotina</taxon>
        <taxon>Agaricomycetes</taxon>
        <taxon>Polyporales</taxon>
        <taxon>Irpicaceae</taxon>
        <taxon>Irpex</taxon>
    </lineage>
</organism>
<comment type="caution">
    <text evidence="1">The sequence shown here is derived from an EMBL/GenBank/DDBJ whole genome shotgun (WGS) entry which is preliminary data.</text>
</comment>
<keyword evidence="2" id="KW-1185">Reference proteome</keyword>